<evidence type="ECO:0000256" key="3">
    <source>
        <dbReference type="ARBA" id="ARBA00022729"/>
    </source>
</evidence>
<evidence type="ECO:0000256" key="1">
    <source>
        <dbReference type="ARBA" id="ARBA00011073"/>
    </source>
</evidence>
<dbReference type="PROSITE" id="PS50853">
    <property type="entry name" value="FN3"/>
    <property type="match status" value="1"/>
</dbReference>
<protein>
    <recommendedName>
        <fullName evidence="7">Fibronectin type-III domain-containing protein</fullName>
    </recommendedName>
</protein>
<evidence type="ECO:0000256" key="2">
    <source>
        <dbReference type="ARBA" id="ARBA00022670"/>
    </source>
</evidence>
<feature type="active site" description="Charge relay system" evidence="6">
    <location>
        <position position="147"/>
    </location>
</feature>
<dbReference type="InterPro" id="IPR003961">
    <property type="entry name" value="FN3_dom"/>
</dbReference>
<organism evidence="8 9">
    <name type="scientific">Aquimarina muelleri</name>
    <dbReference type="NCBI Taxonomy" id="279356"/>
    <lineage>
        <taxon>Bacteria</taxon>
        <taxon>Pseudomonadati</taxon>
        <taxon>Bacteroidota</taxon>
        <taxon>Flavobacteriia</taxon>
        <taxon>Flavobacteriales</taxon>
        <taxon>Flavobacteriaceae</taxon>
        <taxon>Aquimarina</taxon>
    </lineage>
</organism>
<dbReference type="AlphaFoldDB" id="A0A918JUK7"/>
<accession>A0A918JUK7</accession>
<keyword evidence="9" id="KW-1185">Reference proteome</keyword>
<reference evidence="8 9" key="1">
    <citation type="journal article" date="2014" name="Int. J. Syst. Evol. Microbiol.">
        <title>Complete genome sequence of Corynebacterium casei LMG S-19264T (=DSM 44701T), isolated from a smear-ripened cheese.</title>
        <authorList>
            <consortium name="US DOE Joint Genome Institute (JGI-PGF)"/>
            <person name="Walter F."/>
            <person name="Albersmeier A."/>
            <person name="Kalinowski J."/>
            <person name="Ruckert C."/>
        </authorList>
    </citation>
    <scope>NUCLEOTIDE SEQUENCE [LARGE SCALE GENOMIC DNA]</scope>
    <source>
        <strain evidence="8 9">KCTC 12285</strain>
    </source>
</reference>
<dbReference type="CDD" id="cd04842">
    <property type="entry name" value="Peptidases_S8_Kp43_protease"/>
    <property type="match status" value="1"/>
</dbReference>
<evidence type="ECO:0000313" key="9">
    <source>
        <dbReference type="Proteomes" id="UP000601108"/>
    </source>
</evidence>
<name>A0A918JUK7_9FLAO</name>
<sequence length="1016" mass="108095">MKKSYKSLISSLGFDKSTNPKLNIIIVSAMVFLSGGIYAQTPQQKVQIAQQSNLSKLHQLQKETANKSTLQRKEAITAAKKNGWQIKMTNANGSFSELQRLAEDGSPIYYTTFNVAAARSTRANHLNSGGSLGLNLDGQNMTAHVWDGGATRPTHQEFDGAGGNNRVIISDGVTTLNGNSFHAQHVTGTIVASGVKANAKGMAPQAKAKTNDWNNDAAEATTAAANGMLLSNHSYGFRASAVPDQYFGAYIDESRTWDEIMYNAPFYLMVVAAGNDGNDNNSNAQPLDGNSSYDKLTGHSTSKNNLVVANAQDANINNDGVLNSVTINSGSSEGPTDDYRIKPDITGNGTGVYSTYDNSDTAYNSISGTSMASPNVTGTLLLLQQHYNTNNGSFMKAATLKGLALHTADDIGPAGPDAVHGWGLLNAKVAAEAITNKGTSSKIEELTLTNGQSYTITVDSDGSSPLLASISWTDRAGTAVTATNSNTPVLVNDLDIRVTKGSTTSNPYKLTSVNTNSTGDNTVDPYERVDIVNATGTYTITVTHKGTLTGGSQNFSLIVTGLTGTPPVCTATVPTGVNSSNVGATSSTIRWTAVPSATYDLRYRQTGATSWTTSEENGTSKVISGLTASTTYEVQVRSKCNDGTVSEYSASTNFTTTDDNPNPTTYCASNGKDASYEYISKVVLGTINKTSTAGTGGYSDFTTESTNLSKGSSNTITITPTWPKTTTYNEGYSVWIDYNQDGDFADPGEQVWTKAASKTTPVNGSFTIPTTAKDGNTRMRVSMKYNGIPTPCESFSYGEVEDYTVVITSDGGGTPTMHDIKLSITFDNYPEETSWEIKDSNNQVVHSGGTYGSEPDGSTLLINKTLDKGCYTLVFKDIHGDGICCSYGNGSYELTDSSTSTVLASGGSFTTTDTKNFCVGGEQTNIMNSDVTTNSSITELRNTGLVIYPSPAKSFIMIQMNDSNSASFRIVNQIGQMVKKGIASEKRVELNDIPSGLYFISVTSKKETITKRFIKE</sequence>
<keyword evidence="4 6" id="KW-0378">Hydrolase</keyword>
<dbReference type="Gene3D" id="3.40.50.200">
    <property type="entry name" value="Peptidase S8/S53 domain"/>
    <property type="match status" value="1"/>
</dbReference>
<dbReference type="PANTHER" id="PTHR43399">
    <property type="entry name" value="SUBTILISIN-RELATED"/>
    <property type="match status" value="1"/>
</dbReference>
<dbReference type="SMART" id="SM00060">
    <property type="entry name" value="FN3"/>
    <property type="match status" value="1"/>
</dbReference>
<dbReference type="InterPro" id="IPR000209">
    <property type="entry name" value="Peptidase_S8/S53_dom"/>
</dbReference>
<dbReference type="PROSITE" id="PS00138">
    <property type="entry name" value="SUBTILASE_SER"/>
    <property type="match status" value="1"/>
</dbReference>
<feature type="active site" description="Charge relay system" evidence="6">
    <location>
        <position position="370"/>
    </location>
</feature>
<dbReference type="InterPro" id="IPR036116">
    <property type="entry name" value="FN3_sf"/>
</dbReference>
<dbReference type="SUPFAM" id="SSF52743">
    <property type="entry name" value="Subtilisin-like"/>
    <property type="match status" value="1"/>
</dbReference>
<keyword evidence="5 6" id="KW-0720">Serine protease</keyword>
<dbReference type="NCBIfam" id="TIGR04183">
    <property type="entry name" value="Por_Secre_tail"/>
    <property type="match status" value="1"/>
</dbReference>
<dbReference type="InterPro" id="IPR036852">
    <property type="entry name" value="Peptidase_S8/S53_dom_sf"/>
</dbReference>
<evidence type="ECO:0000259" key="7">
    <source>
        <dbReference type="PROSITE" id="PS50853"/>
    </source>
</evidence>
<dbReference type="GO" id="GO:0006508">
    <property type="term" value="P:proteolysis"/>
    <property type="evidence" value="ECO:0007669"/>
    <property type="project" value="UniProtKB-KW"/>
</dbReference>
<dbReference type="Pfam" id="PF18962">
    <property type="entry name" value="Por_Secre_tail"/>
    <property type="match status" value="1"/>
</dbReference>
<dbReference type="EMBL" id="BMWS01000006">
    <property type="protein sequence ID" value="GGX11839.1"/>
    <property type="molecule type" value="Genomic_DNA"/>
</dbReference>
<dbReference type="SUPFAM" id="SSF49265">
    <property type="entry name" value="Fibronectin type III"/>
    <property type="match status" value="1"/>
</dbReference>
<dbReference type="PANTHER" id="PTHR43399:SF4">
    <property type="entry name" value="CELL WALL-ASSOCIATED PROTEASE"/>
    <property type="match status" value="1"/>
</dbReference>
<dbReference type="Gene3D" id="2.60.120.380">
    <property type="match status" value="1"/>
</dbReference>
<dbReference type="RefSeq" id="WP_229809244.1">
    <property type="nucleotide sequence ID" value="NZ_BMWS01000006.1"/>
</dbReference>
<dbReference type="InterPro" id="IPR013783">
    <property type="entry name" value="Ig-like_fold"/>
</dbReference>
<dbReference type="InterPro" id="IPR034058">
    <property type="entry name" value="TagA/B/C/D_pept_dom"/>
</dbReference>
<comment type="caution">
    <text evidence="8">The sequence shown here is derived from an EMBL/GenBank/DDBJ whole genome shotgun (WGS) entry which is preliminary data.</text>
</comment>
<dbReference type="Pfam" id="PF20009">
    <property type="entry name" value="GEVED"/>
    <property type="match status" value="1"/>
</dbReference>
<dbReference type="InterPro" id="IPR045474">
    <property type="entry name" value="GEVED"/>
</dbReference>
<dbReference type="Pfam" id="PF00041">
    <property type="entry name" value="fn3"/>
    <property type="match status" value="1"/>
</dbReference>
<feature type="domain" description="Fibronectin type-III" evidence="7">
    <location>
        <begin position="573"/>
        <end position="659"/>
    </location>
</feature>
<evidence type="ECO:0000313" key="8">
    <source>
        <dbReference type="EMBL" id="GGX11839.1"/>
    </source>
</evidence>
<feature type="active site" description="Charge relay system" evidence="6">
    <location>
        <position position="182"/>
    </location>
</feature>
<dbReference type="InterPro" id="IPR008979">
    <property type="entry name" value="Galactose-bd-like_sf"/>
</dbReference>
<dbReference type="InterPro" id="IPR051048">
    <property type="entry name" value="Peptidase_S8/S53_subtilisin"/>
</dbReference>
<proteinExistence type="inferred from homology"/>
<keyword evidence="3" id="KW-0732">Signal</keyword>
<dbReference type="PROSITE" id="PS51892">
    <property type="entry name" value="SUBTILASE"/>
    <property type="match status" value="1"/>
</dbReference>
<dbReference type="Proteomes" id="UP000601108">
    <property type="component" value="Unassembled WGS sequence"/>
</dbReference>
<dbReference type="InterPro" id="IPR026444">
    <property type="entry name" value="Secre_tail"/>
</dbReference>
<evidence type="ECO:0000256" key="6">
    <source>
        <dbReference type="PROSITE-ProRule" id="PRU01240"/>
    </source>
</evidence>
<dbReference type="GO" id="GO:0004252">
    <property type="term" value="F:serine-type endopeptidase activity"/>
    <property type="evidence" value="ECO:0007669"/>
    <property type="project" value="UniProtKB-UniRule"/>
</dbReference>
<dbReference type="InterPro" id="IPR023828">
    <property type="entry name" value="Peptidase_S8_Ser-AS"/>
</dbReference>
<gene>
    <name evidence="8" type="ORF">GCM10007384_11930</name>
</gene>
<dbReference type="Pfam" id="PF00082">
    <property type="entry name" value="Peptidase_S8"/>
    <property type="match status" value="1"/>
</dbReference>
<comment type="similarity">
    <text evidence="1 6">Belongs to the peptidase S8 family.</text>
</comment>
<dbReference type="SUPFAM" id="SSF49785">
    <property type="entry name" value="Galactose-binding domain-like"/>
    <property type="match status" value="1"/>
</dbReference>
<keyword evidence="2 6" id="KW-0645">Protease</keyword>
<evidence type="ECO:0000256" key="5">
    <source>
        <dbReference type="ARBA" id="ARBA00022825"/>
    </source>
</evidence>
<dbReference type="CDD" id="cd00063">
    <property type="entry name" value="FN3"/>
    <property type="match status" value="1"/>
</dbReference>
<dbReference type="Gene3D" id="2.60.40.10">
    <property type="entry name" value="Immunoglobulins"/>
    <property type="match status" value="1"/>
</dbReference>
<evidence type="ECO:0000256" key="4">
    <source>
        <dbReference type="ARBA" id="ARBA00022801"/>
    </source>
</evidence>